<dbReference type="KEGG" id="but:X994_965"/>
<dbReference type="AlphaFoldDB" id="A0A095L3S5"/>
<dbReference type="EMBL" id="JQIM01000010">
    <property type="protein sequence ID" value="KGX08635.1"/>
    <property type="molecule type" value="Genomic_DNA"/>
</dbReference>
<evidence type="ECO:0000313" key="2">
    <source>
        <dbReference type="Proteomes" id="UP000030475"/>
    </source>
</evidence>
<organism evidence="1 2">
    <name type="scientific">Burkholderia pseudomallei</name>
    <name type="common">Pseudomonas pseudomallei</name>
    <dbReference type="NCBI Taxonomy" id="28450"/>
    <lineage>
        <taxon>Bacteria</taxon>
        <taxon>Pseudomonadati</taxon>
        <taxon>Pseudomonadota</taxon>
        <taxon>Betaproteobacteria</taxon>
        <taxon>Burkholderiales</taxon>
        <taxon>Burkholderiaceae</taxon>
        <taxon>Burkholderia</taxon>
        <taxon>pseudomallei group</taxon>
    </lineage>
</organism>
<dbReference type="GeneID" id="93060209"/>
<accession>A0A095L3S5</accession>
<dbReference type="OrthoDB" id="9014480at2"/>
<sequence length="47" mass="5070">MVRFLAKLLRSTIHGSHGVSLDAVSSTHGTPGFQTPDARVISRFGFN</sequence>
<evidence type="ECO:0000313" key="1">
    <source>
        <dbReference type="EMBL" id="KGX08635.1"/>
    </source>
</evidence>
<comment type="caution">
    <text evidence="1">The sequence shown here is derived from an EMBL/GenBank/DDBJ whole genome shotgun (WGS) entry which is preliminary data.</text>
</comment>
<reference evidence="1 2" key="1">
    <citation type="submission" date="2014-08" db="EMBL/GenBank/DDBJ databases">
        <authorList>
            <person name="Bunnell A."/>
            <person name="Chain P.S."/>
            <person name="Chertkov O."/>
            <person name="Currie B.J."/>
            <person name="Daligault H.E."/>
            <person name="Davenport K.W."/>
            <person name="Davis C."/>
            <person name="Gleasner C.D."/>
            <person name="Johnson S.L."/>
            <person name="Kaestli M."/>
            <person name="Koren S."/>
            <person name="Kunde Y.A."/>
            <person name="Mayo M."/>
            <person name="McMurry K.K."/>
            <person name="Price E.P."/>
            <person name="Reitenga K.G."/>
            <person name="Robison R."/>
            <person name="Rosovitz M.J."/>
            <person name="Sarovich D.S."/>
            <person name="Teshima H."/>
        </authorList>
    </citation>
    <scope>NUCLEOTIDE SEQUENCE [LARGE SCALE GENOMIC DNA]</scope>
    <source>
        <strain evidence="1 2">MSHR44</strain>
    </source>
</reference>
<dbReference type="Proteomes" id="UP000030475">
    <property type="component" value="Unassembled WGS sequence"/>
</dbReference>
<dbReference type="RefSeq" id="WP_004526931.1">
    <property type="nucleotide sequence ID" value="NZ_AP028071.1"/>
</dbReference>
<protein>
    <submittedName>
        <fullName evidence="1">Uncharacterized protein</fullName>
    </submittedName>
</protein>
<gene>
    <name evidence="1" type="ORF">Y036_250</name>
</gene>
<name>A0A095L3S5_BURPE</name>
<proteinExistence type="predicted"/>